<gene>
    <name evidence="1" type="ORF">BKD09_44410</name>
</gene>
<proteinExistence type="predicted"/>
<sequence length="110" mass="11832">MLTIREIRSLQQCCDGRPGSSAAVAAREQAILSCNCLRSDGALDDVGVELDAAVEQEAFEDGTARDSIADRLGQFDLPEIRRKVCCQRSKRSATTAAEACWRAATRASGL</sequence>
<accession>A0A1L3FPX8</accession>
<name>A0A1L3FPX8_BRAJP</name>
<evidence type="ECO:0000313" key="2">
    <source>
        <dbReference type="Proteomes" id="UP000181962"/>
    </source>
</evidence>
<reference evidence="1 2" key="1">
    <citation type="submission" date="2016-11" db="EMBL/GenBank/DDBJ databases">
        <title>Complete Genome Sequence of Bradyrhizobium sp. strain J5, an isolated from soybean nodule in Hokkaido.</title>
        <authorList>
            <person name="Kanehara K."/>
        </authorList>
    </citation>
    <scope>NUCLEOTIDE SEQUENCE [LARGE SCALE GENOMIC DNA]</scope>
    <source>
        <strain evidence="1 2">J5</strain>
    </source>
</reference>
<evidence type="ECO:0000313" key="1">
    <source>
        <dbReference type="EMBL" id="APG15356.1"/>
    </source>
</evidence>
<organism evidence="1 2">
    <name type="scientific">Bradyrhizobium japonicum</name>
    <dbReference type="NCBI Taxonomy" id="375"/>
    <lineage>
        <taxon>Bacteria</taxon>
        <taxon>Pseudomonadati</taxon>
        <taxon>Pseudomonadota</taxon>
        <taxon>Alphaproteobacteria</taxon>
        <taxon>Hyphomicrobiales</taxon>
        <taxon>Nitrobacteraceae</taxon>
        <taxon>Bradyrhizobium</taxon>
    </lineage>
</organism>
<dbReference type="Proteomes" id="UP000181962">
    <property type="component" value="Chromosome"/>
</dbReference>
<dbReference type="EMBL" id="CP017637">
    <property type="protein sequence ID" value="APG15356.1"/>
    <property type="molecule type" value="Genomic_DNA"/>
</dbReference>
<dbReference type="KEGG" id="bjp:RN69_39740"/>
<protein>
    <submittedName>
        <fullName evidence="1">Uncharacterized protein</fullName>
    </submittedName>
</protein>
<dbReference type="AlphaFoldDB" id="A0A1L3FPX8"/>